<feature type="domain" description="SHSP" evidence="1">
    <location>
        <begin position="88"/>
        <end position="165"/>
    </location>
</feature>
<keyword evidence="3" id="KW-1185">Reference proteome</keyword>
<organism evidence="2 3">
    <name type="scientific">Anisodus acutangulus</name>
    <dbReference type="NCBI Taxonomy" id="402998"/>
    <lineage>
        <taxon>Eukaryota</taxon>
        <taxon>Viridiplantae</taxon>
        <taxon>Streptophyta</taxon>
        <taxon>Embryophyta</taxon>
        <taxon>Tracheophyta</taxon>
        <taxon>Spermatophyta</taxon>
        <taxon>Magnoliopsida</taxon>
        <taxon>eudicotyledons</taxon>
        <taxon>Gunneridae</taxon>
        <taxon>Pentapetalae</taxon>
        <taxon>asterids</taxon>
        <taxon>lamiids</taxon>
        <taxon>Solanales</taxon>
        <taxon>Solanaceae</taxon>
        <taxon>Solanoideae</taxon>
        <taxon>Hyoscyameae</taxon>
        <taxon>Anisodus</taxon>
    </lineage>
</organism>
<dbReference type="EMBL" id="JAJAGQ010000014">
    <property type="protein sequence ID" value="KAJ8542944.1"/>
    <property type="molecule type" value="Genomic_DNA"/>
</dbReference>
<dbReference type="AlphaFoldDB" id="A0A9Q1R6W3"/>
<sequence>MTSYKQIEVQFEEPNPKKWCVPLKEDVFVTFMNKGNFITHKALCEGSLFSPLLFGKFFDPSDAFPLWEFDSDVLLSNARSSNNQCTVDWAQTETDYVLKAEIPGVGNAGIRVSVEDRKVLEVSGQLRLNIEAGTTKDWRAGNWWEHGCVRRIELPENADWKKTEAFLNGFGKGSPLRIPVHGCAQKRYAMGDENFNSGTRPSGTESGFEGSSIANLIPLEGPNETESDLNLSIIPLTSRHTSEV</sequence>
<reference evidence="3" key="1">
    <citation type="journal article" date="2023" name="Proc. Natl. Acad. Sci. U.S.A.">
        <title>Genomic and structural basis for evolution of tropane alkaloid biosynthesis.</title>
        <authorList>
            <person name="Wanga Y.-J."/>
            <person name="Taina T."/>
            <person name="Yua J.-Y."/>
            <person name="Lia J."/>
            <person name="Xua B."/>
            <person name="Chenc J."/>
            <person name="D'Auriad J.C."/>
            <person name="Huanga J.-P."/>
            <person name="Huanga S.-X."/>
        </authorList>
    </citation>
    <scope>NUCLEOTIDE SEQUENCE [LARGE SCALE GENOMIC DNA]</scope>
    <source>
        <strain evidence="3">cv. KIB-2019</strain>
    </source>
</reference>
<gene>
    <name evidence="2" type="ORF">K7X08_005467</name>
</gene>
<dbReference type="Proteomes" id="UP001152561">
    <property type="component" value="Unassembled WGS sequence"/>
</dbReference>
<dbReference type="InterPro" id="IPR002068">
    <property type="entry name" value="A-crystallin/Hsp20_dom"/>
</dbReference>
<comment type="caution">
    <text evidence="2">The sequence shown here is derived from an EMBL/GenBank/DDBJ whole genome shotgun (WGS) entry which is preliminary data.</text>
</comment>
<evidence type="ECO:0000259" key="1">
    <source>
        <dbReference type="Pfam" id="PF00011"/>
    </source>
</evidence>
<proteinExistence type="predicted"/>
<accession>A0A9Q1R6W3</accession>
<dbReference type="Gene3D" id="2.60.40.790">
    <property type="match status" value="1"/>
</dbReference>
<evidence type="ECO:0000313" key="3">
    <source>
        <dbReference type="Proteomes" id="UP001152561"/>
    </source>
</evidence>
<dbReference type="PANTHER" id="PTHR47838:SF1">
    <property type="entry name" value="21.7 KDA CLASS VI HEAT SHOCK PROTEIN"/>
    <property type="match status" value="1"/>
</dbReference>
<protein>
    <recommendedName>
        <fullName evidence="1">SHSP domain-containing protein</fullName>
    </recommendedName>
</protein>
<dbReference type="Pfam" id="PF00011">
    <property type="entry name" value="HSP20"/>
    <property type="match status" value="1"/>
</dbReference>
<name>A0A9Q1R6W3_9SOLA</name>
<dbReference type="SUPFAM" id="SSF49764">
    <property type="entry name" value="HSP20-like chaperones"/>
    <property type="match status" value="1"/>
</dbReference>
<evidence type="ECO:0000313" key="2">
    <source>
        <dbReference type="EMBL" id="KAJ8542944.1"/>
    </source>
</evidence>
<dbReference type="PANTHER" id="PTHR47838">
    <property type="entry name" value="21.7 KDA CLASS VI HEAT SHOCK PROTEIN"/>
    <property type="match status" value="1"/>
</dbReference>
<dbReference type="OrthoDB" id="1431247at2759"/>
<dbReference type="InterPro" id="IPR008978">
    <property type="entry name" value="HSP20-like_chaperone"/>
</dbReference>